<dbReference type="SUPFAM" id="SSF54373">
    <property type="entry name" value="FAD-linked reductases, C-terminal domain"/>
    <property type="match status" value="1"/>
</dbReference>
<keyword evidence="7 11" id="KW-0285">Flavoprotein</keyword>
<dbReference type="InterPro" id="IPR004572">
    <property type="entry name" value="Protoporphyrinogen_oxidase"/>
</dbReference>
<dbReference type="EC" id="1.3.3.15" evidence="5 11"/>
<dbReference type="Gene3D" id="3.50.50.60">
    <property type="entry name" value="FAD/NAD(P)-binding domain"/>
    <property type="match status" value="1"/>
</dbReference>
<gene>
    <name evidence="13" type="primary">hemY</name>
    <name evidence="13" type="ORF">JR050_05790</name>
</gene>
<dbReference type="GO" id="GO:0004729">
    <property type="term" value="F:oxygen-dependent protoporphyrinogen oxidase activity"/>
    <property type="evidence" value="ECO:0007669"/>
    <property type="project" value="UniProtKB-EC"/>
</dbReference>
<dbReference type="PANTHER" id="PTHR42923">
    <property type="entry name" value="PROTOPORPHYRINOGEN OXIDASE"/>
    <property type="match status" value="1"/>
</dbReference>
<comment type="catalytic activity">
    <reaction evidence="1">
        <text>coproporphyrinogen III + 3 O2 = coproporphyrin III + 3 H2O2</text>
        <dbReference type="Rhea" id="RHEA:43436"/>
        <dbReference type="ChEBI" id="CHEBI:15379"/>
        <dbReference type="ChEBI" id="CHEBI:16240"/>
        <dbReference type="ChEBI" id="CHEBI:57309"/>
        <dbReference type="ChEBI" id="CHEBI:131725"/>
        <dbReference type="EC" id="1.3.3.15"/>
    </reaction>
    <physiologicalReaction direction="left-to-right" evidence="1">
        <dbReference type="Rhea" id="RHEA:43437"/>
    </physiologicalReaction>
</comment>
<evidence type="ECO:0000256" key="10">
    <source>
        <dbReference type="ARBA" id="ARBA00023133"/>
    </source>
</evidence>
<name>A0ABS2DFF0_9BACI</name>
<evidence type="ECO:0000256" key="11">
    <source>
        <dbReference type="RuleBase" id="RU364052"/>
    </source>
</evidence>
<dbReference type="Pfam" id="PF01593">
    <property type="entry name" value="Amino_oxidase"/>
    <property type="match status" value="1"/>
</dbReference>
<protein>
    <recommendedName>
        <fullName evidence="6 11">Coproporphyrinogen III oxidase</fullName>
        <ecNumber evidence="5 11">1.3.3.15</ecNumber>
    </recommendedName>
</protein>
<dbReference type="PANTHER" id="PTHR42923:SF3">
    <property type="entry name" value="PROTOPORPHYRINOGEN OXIDASE"/>
    <property type="match status" value="1"/>
</dbReference>
<keyword evidence="11" id="KW-0963">Cytoplasm</keyword>
<comment type="similarity">
    <text evidence="4 11">Belongs to the protoporphyrinogen/coproporphyrinogen oxidase family. Coproporphyrinogen III oxidase subfamily.</text>
</comment>
<dbReference type="InterPro" id="IPR036188">
    <property type="entry name" value="FAD/NAD-bd_sf"/>
</dbReference>
<proteinExistence type="inferred from homology"/>
<keyword evidence="10 11" id="KW-0350">Heme biosynthesis</keyword>
<accession>A0ABS2DFF0</accession>
<evidence type="ECO:0000256" key="7">
    <source>
        <dbReference type="ARBA" id="ARBA00022630"/>
    </source>
</evidence>
<keyword evidence="14" id="KW-1185">Reference proteome</keyword>
<evidence type="ECO:0000313" key="13">
    <source>
        <dbReference type="EMBL" id="MBM6617185.1"/>
    </source>
</evidence>
<dbReference type="NCBIfam" id="NF008845">
    <property type="entry name" value="PRK11883.1-5"/>
    <property type="match status" value="1"/>
</dbReference>
<evidence type="ECO:0000256" key="2">
    <source>
        <dbReference type="ARBA" id="ARBA00001974"/>
    </source>
</evidence>
<comment type="caution">
    <text evidence="13">The sequence shown here is derived from an EMBL/GenBank/DDBJ whole genome shotgun (WGS) entry which is preliminary data.</text>
</comment>
<dbReference type="Gene3D" id="1.10.3110.10">
    <property type="entry name" value="protoporphyrinogen ix oxidase, domain 3"/>
    <property type="match status" value="1"/>
</dbReference>
<evidence type="ECO:0000259" key="12">
    <source>
        <dbReference type="Pfam" id="PF01593"/>
    </source>
</evidence>
<evidence type="ECO:0000256" key="1">
    <source>
        <dbReference type="ARBA" id="ARBA00001755"/>
    </source>
</evidence>
<dbReference type="Proteomes" id="UP001518925">
    <property type="component" value="Unassembled WGS sequence"/>
</dbReference>
<evidence type="ECO:0000256" key="9">
    <source>
        <dbReference type="ARBA" id="ARBA00023002"/>
    </source>
</evidence>
<evidence type="ECO:0000256" key="6">
    <source>
        <dbReference type="ARBA" id="ARBA00019046"/>
    </source>
</evidence>
<organism evidence="13 14">
    <name type="scientific">Bacillus suaedaesalsae</name>
    <dbReference type="NCBI Taxonomy" id="2810349"/>
    <lineage>
        <taxon>Bacteria</taxon>
        <taxon>Bacillati</taxon>
        <taxon>Bacillota</taxon>
        <taxon>Bacilli</taxon>
        <taxon>Bacillales</taxon>
        <taxon>Bacillaceae</taxon>
        <taxon>Bacillus</taxon>
    </lineage>
</organism>
<comment type="cofactor">
    <cofactor evidence="2 11">
        <name>FAD</name>
        <dbReference type="ChEBI" id="CHEBI:57692"/>
    </cofactor>
</comment>
<evidence type="ECO:0000256" key="5">
    <source>
        <dbReference type="ARBA" id="ARBA00012402"/>
    </source>
</evidence>
<dbReference type="EMBL" id="JAFELM010000019">
    <property type="protein sequence ID" value="MBM6617185.1"/>
    <property type="molecule type" value="Genomic_DNA"/>
</dbReference>
<keyword evidence="8 11" id="KW-0274">FAD</keyword>
<dbReference type="SUPFAM" id="SSF51905">
    <property type="entry name" value="FAD/NAD(P)-binding domain"/>
    <property type="match status" value="1"/>
</dbReference>
<evidence type="ECO:0000256" key="3">
    <source>
        <dbReference type="ARBA" id="ARBA00004744"/>
    </source>
</evidence>
<dbReference type="InterPro" id="IPR002937">
    <property type="entry name" value="Amino_oxidase"/>
</dbReference>
<dbReference type="NCBIfam" id="TIGR00562">
    <property type="entry name" value="proto_IX_ox"/>
    <property type="match status" value="1"/>
</dbReference>
<evidence type="ECO:0000313" key="14">
    <source>
        <dbReference type="Proteomes" id="UP001518925"/>
    </source>
</evidence>
<comment type="subcellular location">
    <subcellularLocation>
        <location evidence="11">Cytoplasm</location>
    </subcellularLocation>
</comment>
<evidence type="ECO:0000256" key="4">
    <source>
        <dbReference type="ARBA" id="ARBA00008310"/>
    </source>
</evidence>
<dbReference type="RefSeq" id="WP_204202565.1">
    <property type="nucleotide sequence ID" value="NZ_JAFELM010000019.1"/>
</dbReference>
<keyword evidence="9 11" id="KW-0560">Oxidoreductase</keyword>
<evidence type="ECO:0000256" key="8">
    <source>
        <dbReference type="ARBA" id="ARBA00022827"/>
    </source>
</evidence>
<comment type="function">
    <text evidence="11">Involved in coproporphyrin-dependent heme b biosynthesis. Catalyzes the oxidation of coproporphyrinogen III to coproporphyrin III.</text>
</comment>
<dbReference type="InterPro" id="IPR050464">
    <property type="entry name" value="Zeta_carotene_desat/Oxidored"/>
</dbReference>
<reference evidence="13 14" key="1">
    <citation type="submission" date="2021-02" db="EMBL/GenBank/DDBJ databases">
        <title>Bacillus sp. RD4P76, an endophyte from a halophyte.</title>
        <authorList>
            <person name="Sun J.-Q."/>
        </authorList>
    </citation>
    <scope>NUCLEOTIDE SEQUENCE [LARGE SCALE GENOMIC DNA]</scope>
    <source>
        <strain evidence="13 14">RD4P76</strain>
    </source>
</reference>
<feature type="domain" description="Amine oxidase" evidence="12">
    <location>
        <begin position="15"/>
        <end position="463"/>
    </location>
</feature>
<sequence length="466" mass="51315">MEKAKKQVAIIGGGITGLTTAFYLQKLSKEKGIDVDFTLIEASEKLGGKISTLRKDGFVIEKGPDSFLQRKVSAGQLAEDLGIADHLVNNATGQAYVLVGRELHPIPVGAVMGIPTKISPFITTGLFTPLGKLRAAADFILPRGSQEGDQSLGQFFRRRLGGEVVENLIEPLLSGIYAGDIDKLSLQSTFPQFEDVEKKYRSLILGTKATAPKTKTLKSDKKGQFQTLNTGLSSFVEAIRQLLPEERVWLGEKVTTIEKRENEYKISTEKRGDATFDFVVLATSHQVSSNLLSSFGILNEFKDIPSTSVATVAMAYPLDAINQKLEGTGFVVSRNSPYTITACTWTHKKWPHTTPEGKALLRCYVGKAMDEEIVFKSDDEIIQAVKSDLFTILGITEDPDFIEITRWKESMPQYMVGHKERVEKMKAGVREKLPNLYVTGSSFEGLGLPDCINQGKKVVDEILSSL</sequence>
<dbReference type="Gene3D" id="3.90.660.20">
    <property type="entry name" value="Protoporphyrinogen oxidase, mitochondrial, domain 2"/>
    <property type="match status" value="1"/>
</dbReference>
<comment type="pathway">
    <text evidence="3 11">Porphyrin-containing compound metabolism; protoheme biosynthesis.</text>
</comment>